<dbReference type="EMBL" id="KD052040">
    <property type="protein sequence ID" value="EMS64799.1"/>
    <property type="molecule type" value="Genomic_DNA"/>
</dbReference>
<protein>
    <submittedName>
        <fullName evidence="1">Heat shock protein STI</fullName>
    </submittedName>
</protein>
<dbReference type="SUPFAM" id="SSF48452">
    <property type="entry name" value="TPR-like"/>
    <property type="match status" value="1"/>
</dbReference>
<dbReference type="Pfam" id="PF00515">
    <property type="entry name" value="TPR_1"/>
    <property type="match status" value="1"/>
</dbReference>
<evidence type="ECO:0000313" key="1">
    <source>
        <dbReference type="EMBL" id="EMS64799.1"/>
    </source>
</evidence>
<gene>
    <name evidence="1" type="ORF">TRIUR3_02058</name>
</gene>
<proteinExistence type="predicted"/>
<accession>M8AUU4</accession>
<dbReference type="PROSITE" id="PS50297">
    <property type="entry name" value="ANK_REP_REGION"/>
    <property type="match status" value="2"/>
</dbReference>
<dbReference type="STRING" id="4572.M8AUU4"/>
<dbReference type="Gene3D" id="1.25.40.10">
    <property type="entry name" value="Tetratricopeptide repeat domain"/>
    <property type="match status" value="1"/>
</dbReference>
<dbReference type="Pfam" id="PF12796">
    <property type="entry name" value="Ank_2"/>
    <property type="match status" value="2"/>
</dbReference>
<name>M8AUU4_TRIUA</name>
<dbReference type="PANTHER" id="PTHR46224:SF51">
    <property type="match status" value="1"/>
</dbReference>
<dbReference type="SMART" id="SM00028">
    <property type="entry name" value="TPR"/>
    <property type="match status" value="3"/>
</dbReference>
<dbReference type="PROSITE" id="PS50005">
    <property type="entry name" value="TPR"/>
    <property type="match status" value="1"/>
</dbReference>
<dbReference type="AlphaFoldDB" id="M8AUU4"/>
<organism evidence="1">
    <name type="scientific">Triticum urartu</name>
    <name type="common">Red wild einkorn</name>
    <name type="synonym">Crithodium urartu</name>
    <dbReference type="NCBI Taxonomy" id="4572"/>
    <lineage>
        <taxon>Eukaryota</taxon>
        <taxon>Viridiplantae</taxon>
        <taxon>Streptophyta</taxon>
        <taxon>Embryophyta</taxon>
        <taxon>Tracheophyta</taxon>
        <taxon>Spermatophyta</taxon>
        <taxon>Magnoliopsida</taxon>
        <taxon>Liliopsida</taxon>
        <taxon>Poales</taxon>
        <taxon>Poaceae</taxon>
        <taxon>BOP clade</taxon>
        <taxon>Pooideae</taxon>
        <taxon>Triticodae</taxon>
        <taxon>Triticeae</taxon>
        <taxon>Triticinae</taxon>
        <taxon>Triticum</taxon>
    </lineage>
</organism>
<reference evidence="1" key="1">
    <citation type="journal article" date="2013" name="Nature">
        <title>Draft genome of the wheat A-genome progenitor Triticum urartu.</title>
        <authorList>
            <person name="Ling H.Q."/>
            <person name="Zhao S."/>
            <person name="Liu D."/>
            <person name="Wang J."/>
            <person name="Sun H."/>
            <person name="Zhang C."/>
            <person name="Fan H."/>
            <person name="Li D."/>
            <person name="Dong L."/>
            <person name="Tao Y."/>
            <person name="Gao C."/>
            <person name="Wu H."/>
            <person name="Li Y."/>
            <person name="Cui Y."/>
            <person name="Guo X."/>
            <person name="Zheng S."/>
            <person name="Wang B."/>
            <person name="Yu K."/>
            <person name="Liang Q."/>
            <person name="Yang W."/>
            <person name="Lou X."/>
            <person name="Chen J."/>
            <person name="Feng M."/>
            <person name="Jian J."/>
            <person name="Zhang X."/>
            <person name="Luo G."/>
            <person name="Jiang Y."/>
            <person name="Liu J."/>
            <person name="Wang Z."/>
            <person name="Sha Y."/>
            <person name="Zhang B."/>
            <person name="Wu H."/>
            <person name="Tang D."/>
            <person name="Shen Q."/>
            <person name="Xue P."/>
            <person name="Zou S."/>
            <person name="Wang X."/>
            <person name="Liu X."/>
            <person name="Wang F."/>
            <person name="Yang Y."/>
            <person name="An X."/>
            <person name="Dong Z."/>
            <person name="Zhang K."/>
            <person name="Zhang X."/>
            <person name="Luo M.C."/>
            <person name="Dvorak J."/>
            <person name="Tong Y."/>
            <person name="Wang J."/>
            <person name="Yang H."/>
            <person name="Li Z."/>
            <person name="Wang D."/>
            <person name="Zhang A."/>
            <person name="Wang J."/>
        </authorList>
    </citation>
    <scope>NUCLEOTIDE SEQUENCE</scope>
</reference>
<dbReference type="InterPro" id="IPR036770">
    <property type="entry name" value="Ankyrin_rpt-contain_sf"/>
</dbReference>
<dbReference type="PANTHER" id="PTHR46224">
    <property type="entry name" value="ANKYRIN REPEAT FAMILY PROTEIN"/>
    <property type="match status" value="1"/>
</dbReference>
<dbReference type="eggNOG" id="KOG0504">
    <property type="taxonomic scope" value="Eukaryota"/>
</dbReference>
<dbReference type="InterPro" id="IPR002110">
    <property type="entry name" value="Ankyrin_rpt"/>
</dbReference>
<dbReference type="InterPro" id="IPR011990">
    <property type="entry name" value="TPR-like_helical_dom_sf"/>
</dbReference>
<dbReference type="PROSITE" id="PS50088">
    <property type="entry name" value="ANK_REPEAT"/>
    <property type="match status" value="2"/>
</dbReference>
<dbReference type="eggNOG" id="KOG0548">
    <property type="taxonomic scope" value="Eukaryota"/>
</dbReference>
<sequence length="441" mass="48588">MAAAVGRSTFPSSAAPHRKCSLVGISCPSYLPSTKDLAEGVRGEILRPWSMLSNMATSLPSSTFLTMVLICICNAEIALFFIQLHLVYDYVLWYSDHGQSEIVKFLLSKGADVDAMSDLGTPLLLAALKGHPSTLKILLQHGADPNKVAGLFGIIDVALHKSYVSCVKLLIQGGANVSGINHLAKAAEKGLTEAIKCLLEAGANPNVVDRFGRLPIELAVEYGTREDVEILFPFTSPISTVAHWSVDGIISHVQMEIKQLEDDNFVEKRISDLKQQAAEAFKKQDYLNASVFYTQALKMDNFDAKLLSNRSLCWLRMGDGERSYDDATECKKLQPMWAKAYYRQGAAQILMEDYDDAYHSLLRALELDPGSQEIAKLLLETIEVELILEPWLLPFGFPRDMAAGMLGTPMSHLGRLGYEGSLSRFDKLLAQMKVAIVGLEL</sequence>
<dbReference type="SMART" id="SM00248">
    <property type="entry name" value="ANK"/>
    <property type="match status" value="3"/>
</dbReference>
<keyword evidence="1" id="KW-0346">Stress response</keyword>
<dbReference type="InterPro" id="IPR019734">
    <property type="entry name" value="TPR_rpt"/>
</dbReference>
<dbReference type="OMA" id="QPNWAKA"/>
<dbReference type="Gene3D" id="1.25.40.20">
    <property type="entry name" value="Ankyrin repeat-containing domain"/>
    <property type="match status" value="2"/>
</dbReference>
<dbReference type="SUPFAM" id="SSF48403">
    <property type="entry name" value="Ankyrin repeat"/>
    <property type="match status" value="1"/>
</dbReference>
<dbReference type="InterPro" id="IPR051616">
    <property type="entry name" value="Cul2-RING_E3_ligase_SR"/>
</dbReference>
<dbReference type="PROSITE" id="PS50293">
    <property type="entry name" value="TPR_REGION"/>
    <property type="match status" value="1"/>
</dbReference>